<dbReference type="InterPro" id="IPR017853">
    <property type="entry name" value="GH"/>
</dbReference>
<protein>
    <submittedName>
        <fullName evidence="7">Cellulase family glycosylhydrolase</fullName>
    </submittedName>
</protein>
<keyword evidence="2 3" id="KW-0326">Glycosidase</keyword>
<evidence type="ECO:0000256" key="1">
    <source>
        <dbReference type="ARBA" id="ARBA00022801"/>
    </source>
</evidence>
<evidence type="ECO:0000256" key="3">
    <source>
        <dbReference type="RuleBase" id="RU361153"/>
    </source>
</evidence>
<feature type="domain" description="Glycoside hydrolase family 5" evidence="6">
    <location>
        <begin position="81"/>
        <end position="373"/>
    </location>
</feature>
<keyword evidence="5" id="KW-0732">Signal</keyword>
<feature type="region of interest" description="Disordered" evidence="4">
    <location>
        <begin position="466"/>
        <end position="486"/>
    </location>
</feature>
<accession>A0ABV3JTC4</accession>
<keyword evidence="1 3" id="KW-0378">Hydrolase</keyword>
<dbReference type="Proteomes" id="UP001552594">
    <property type="component" value="Unassembled WGS sequence"/>
</dbReference>
<sequence length="486" mass="53383">MRTRRLIASVPAVGVAVVSCLLPSSALAAGNADHSGHAGLAGHAAPSGIPPLTDERGRALTLHGWNLADKDHRGASALSGITERHLRDMAAHGFNFARLAVFWDDLEPRRGQFSERYLRKIERILGWAAHYHVKVVLDAHQDVYGPKFGGHRGIPEWATRDDGLPYAPHPGDWFSEYYEPAVQAAFQHLYEDADLRAAQARMWGVLAKRFRDQPALLGYDLINEPMGKQRPGEDLPGAARRVESTQITPMYGRLAAAIRAVDRRHWLFVEPTPVVGEGVPTSLGRVPDPKVVYAPHFYNSAMELGKDYDPGAGWIEAYEAAVVRYPREQRVPVVVGEWGPPDSSLPQMRRYYLDALASLARYSSGWAGWTWCYGGAYCALDAGGRFQRNKELMAAPYAEVVAGLVRDQSYDPRARRYGLRYEPRGGVSELSLPGPGWRVSVTGPVRVEVRGRRVLLRSVGSRGPVTVTVEPGRETAPVGRSGGAGS</sequence>
<dbReference type="InterPro" id="IPR052066">
    <property type="entry name" value="Glycosphingolipid_Hydrolases"/>
</dbReference>
<feature type="signal peptide" evidence="5">
    <location>
        <begin position="1"/>
        <end position="28"/>
    </location>
</feature>
<evidence type="ECO:0000313" key="7">
    <source>
        <dbReference type="EMBL" id="MEV5506040.1"/>
    </source>
</evidence>
<comment type="similarity">
    <text evidence="3">Belongs to the glycosyl hydrolase 5 (cellulase A) family.</text>
</comment>
<name>A0ABV3JTC4_STRON</name>
<dbReference type="RefSeq" id="WP_109283208.1">
    <property type="nucleotide sequence ID" value="NZ_JBFAUK010000003.1"/>
</dbReference>
<dbReference type="Gene3D" id="2.60.40.1180">
    <property type="entry name" value="Golgi alpha-mannosidase II"/>
    <property type="match status" value="1"/>
</dbReference>
<evidence type="ECO:0000256" key="2">
    <source>
        <dbReference type="ARBA" id="ARBA00023295"/>
    </source>
</evidence>
<dbReference type="PANTHER" id="PTHR31308">
    <property type="match status" value="1"/>
</dbReference>
<dbReference type="PANTHER" id="PTHR31308:SF3">
    <property type="entry name" value="ENDOGLYCOCERAMIDASE"/>
    <property type="match status" value="1"/>
</dbReference>
<dbReference type="InterPro" id="IPR001547">
    <property type="entry name" value="Glyco_hydro_5"/>
</dbReference>
<evidence type="ECO:0000259" key="6">
    <source>
        <dbReference type="Pfam" id="PF00150"/>
    </source>
</evidence>
<reference evidence="7 8" key="1">
    <citation type="submission" date="2024-06" db="EMBL/GenBank/DDBJ databases">
        <title>The Natural Products Discovery Center: Release of the First 8490 Sequenced Strains for Exploring Actinobacteria Biosynthetic Diversity.</title>
        <authorList>
            <person name="Kalkreuter E."/>
            <person name="Kautsar S.A."/>
            <person name="Yang D."/>
            <person name="Bader C.D."/>
            <person name="Teijaro C.N."/>
            <person name="Fluegel L."/>
            <person name="Davis C.M."/>
            <person name="Simpson J.R."/>
            <person name="Lauterbach L."/>
            <person name="Steele A.D."/>
            <person name="Gui C."/>
            <person name="Meng S."/>
            <person name="Li G."/>
            <person name="Viehrig K."/>
            <person name="Ye F."/>
            <person name="Su P."/>
            <person name="Kiefer A.F."/>
            <person name="Nichols A."/>
            <person name="Cepeda A.J."/>
            <person name="Yan W."/>
            <person name="Fan B."/>
            <person name="Jiang Y."/>
            <person name="Adhikari A."/>
            <person name="Zheng C.-J."/>
            <person name="Schuster L."/>
            <person name="Cowan T.M."/>
            <person name="Smanski M.J."/>
            <person name="Chevrette M.G."/>
            <person name="De Carvalho L.P.S."/>
            <person name="Shen B."/>
        </authorList>
    </citation>
    <scope>NUCLEOTIDE SEQUENCE [LARGE SCALE GENOMIC DNA]</scope>
    <source>
        <strain evidence="7 8">NPDC052347</strain>
    </source>
</reference>
<dbReference type="EMBL" id="JBFAUK010000003">
    <property type="protein sequence ID" value="MEV5506040.1"/>
    <property type="molecule type" value="Genomic_DNA"/>
</dbReference>
<evidence type="ECO:0000313" key="8">
    <source>
        <dbReference type="Proteomes" id="UP001552594"/>
    </source>
</evidence>
<dbReference type="Gene3D" id="3.20.20.80">
    <property type="entry name" value="Glycosidases"/>
    <property type="match status" value="1"/>
</dbReference>
<dbReference type="InterPro" id="IPR013780">
    <property type="entry name" value="Glyco_hydro_b"/>
</dbReference>
<comment type="caution">
    <text evidence="7">The sequence shown here is derived from an EMBL/GenBank/DDBJ whole genome shotgun (WGS) entry which is preliminary data.</text>
</comment>
<feature type="chain" id="PRO_5045650739" evidence="5">
    <location>
        <begin position="29"/>
        <end position="486"/>
    </location>
</feature>
<evidence type="ECO:0000256" key="4">
    <source>
        <dbReference type="SAM" id="MobiDB-lite"/>
    </source>
</evidence>
<proteinExistence type="inferred from homology"/>
<dbReference type="Pfam" id="PF00150">
    <property type="entry name" value="Cellulase"/>
    <property type="match status" value="1"/>
</dbReference>
<dbReference type="PROSITE" id="PS51257">
    <property type="entry name" value="PROKAR_LIPOPROTEIN"/>
    <property type="match status" value="1"/>
</dbReference>
<dbReference type="SUPFAM" id="SSF51445">
    <property type="entry name" value="(Trans)glycosidases"/>
    <property type="match status" value="1"/>
</dbReference>
<gene>
    <name evidence="7" type="ORF">AB0L16_06105</name>
</gene>
<evidence type="ECO:0000256" key="5">
    <source>
        <dbReference type="SAM" id="SignalP"/>
    </source>
</evidence>
<organism evidence="7 8">
    <name type="scientific">Streptomyces orinoci</name>
    <name type="common">Streptoverticillium orinoci</name>
    <dbReference type="NCBI Taxonomy" id="67339"/>
    <lineage>
        <taxon>Bacteria</taxon>
        <taxon>Bacillati</taxon>
        <taxon>Actinomycetota</taxon>
        <taxon>Actinomycetes</taxon>
        <taxon>Kitasatosporales</taxon>
        <taxon>Streptomycetaceae</taxon>
        <taxon>Streptomyces</taxon>
    </lineage>
</organism>
<keyword evidence="8" id="KW-1185">Reference proteome</keyword>